<feature type="domain" description="HTH marR-type" evidence="2">
    <location>
        <begin position="5"/>
        <end position="141"/>
    </location>
</feature>
<reference evidence="3" key="1">
    <citation type="submission" date="2021-01" db="EMBL/GenBank/DDBJ databases">
        <title>Whole genome shotgun sequence of Actinoplanes cyaneus NBRC 14990.</title>
        <authorList>
            <person name="Komaki H."/>
            <person name="Tamura T."/>
        </authorList>
    </citation>
    <scope>NUCLEOTIDE SEQUENCE</scope>
    <source>
        <strain evidence="3">NBRC 14990</strain>
    </source>
</reference>
<evidence type="ECO:0000313" key="4">
    <source>
        <dbReference type="Proteomes" id="UP000619479"/>
    </source>
</evidence>
<evidence type="ECO:0000313" key="3">
    <source>
        <dbReference type="EMBL" id="GID65033.1"/>
    </source>
</evidence>
<evidence type="ECO:0000256" key="1">
    <source>
        <dbReference type="SAM" id="MobiDB-lite"/>
    </source>
</evidence>
<dbReference type="InterPro" id="IPR036388">
    <property type="entry name" value="WH-like_DNA-bd_sf"/>
</dbReference>
<dbReference type="Gene3D" id="1.10.10.10">
    <property type="entry name" value="Winged helix-like DNA-binding domain superfamily/Winged helix DNA-binding domain"/>
    <property type="match status" value="1"/>
</dbReference>
<accession>A0A919M5A5</accession>
<proteinExistence type="predicted"/>
<dbReference type="PANTHER" id="PTHR33164:SF104">
    <property type="entry name" value="TRANSCRIPTIONAL REGULATORY PROTEIN"/>
    <property type="match status" value="1"/>
</dbReference>
<dbReference type="InterPro" id="IPR036390">
    <property type="entry name" value="WH_DNA-bd_sf"/>
</dbReference>
<dbReference type="SMART" id="SM00347">
    <property type="entry name" value="HTH_MARR"/>
    <property type="match status" value="1"/>
</dbReference>
<organism evidence="3 4">
    <name type="scientific">Actinoplanes cyaneus</name>
    <dbReference type="NCBI Taxonomy" id="52696"/>
    <lineage>
        <taxon>Bacteria</taxon>
        <taxon>Bacillati</taxon>
        <taxon>Actinomycetota</taxon>
        <taxon>Actinomycetes</taxon>
        <taxon>Micromonosporales</taxon>
        <taxon>Micromonosporaceae</taxon>
        <taxon>Actinoplanes</taxon>
    </lineage>
</organism>
<dbReference type="InterPro" id="IPR039422">
    <property type="entry name" value="MarR/SlyA-like"/>
</dbReference>
<dbReference type="Pfam" id="PF12802">
    <property type="entry name" value="MarR_2"/>
    <property type="match status" value="1"/>
</dbReference>
<dbReference type="InterPro" id="IPR000835">
    <property type="entry name" value="HTH_MarR-typ"/>
</dbReference>
<keyword evidence="4" id="KW-1185">Reference proteome</keyword>
<dbReference type="PROSITE" id="PS50995">
    <property type="entry name" value="HTH_MARR_2"/>
    <property type="match status" value="1"/>
</dbReference>
<dbReference type="PANTHER" id="PTHR33164">
    <property type="entry name" value="TRANSCRIPTIONAL REGULATOR, MARR FAMILY"/>
    <property type="match status" value="1"/>
</dbReference>
<dbReference type="EMBL" id="BOMH01000020">
    <property type="protein sequence ID" value="GID65033.1"/>
    <property type="molecule type" value="Genomic_DNA"/>
</dbReference>
<dbReference type="GO" id="GO:0006950">
    <property type="term" value="P:response to stress"/>
    <property type="evidence" value="ECO:0007669"/>
    <property type="project" value="TreeGrafter"/>
</dbReference>
<dbReference type="RefSeq" id="WP_203740809.1">
    <property type="nucleotide sequence ID" value="NZ_BAAAUC010000016.1"/>
</dbReference>
<dbReference type="AlphaFoldDB" id="A0A919M5A5"/>
<sequence length="179" mass="19288">MSDTDTTAWAALLRVHAAVVPVLDRTLQSTCGLPLTWYDVLLELRHAPDGRLSMGELGERAVVSRTRVSRVVDQLVAAGLAVRETNPDDRRSAHAAITDAGRQRLREAAPVYLDGIQRHFTGLMTPEEAAVVGRALEKVLRPPAPAGPLRKALDRQGETAVVLPGEEKPAGPARKPGSR</sequence>
<comment type="caution">
    <text evidence="3">The sequence shown here is derived from an EMBL/GenBank/DDBJ whole genome shotgun (WGS) entry which is preliminary data.</text>
</comment>
<dbReference type="GO" id="GO:0003700">
    <property type="term" value="F:DNA-binding transcription factor activity"/>
    <property type="evidence" value="ECO:0007669"/>
    <property type="project" value="InterPro"/>
</dbReference>
<dbReference type="PRINTS" id="PR00598">
    <property type="entry name" value="HTHMARR"/>
</dbReference>
<dbReference type="Proteomes" id="UP000619479">
    <property type="component" value="Unassembled WGS sequence"/>
</dbReference>
<dbReference type="SUPFAM" id="SSF46785">
    <property type="entry name" value="Winged helix' DNA-binding domain"/>
    <property type="match status" value="1"/>
</dbReference>
<feature type="region of interest" description="Disordered" evidence="1">
    <location>
        <begin position="142"/>
        <end position="179"/>
    </location>
</feature>
<name>A0A919M5A5_9ACTN</name>
<evidence type="ECO:0000259" key="2">
    <source>
        <dbReference type="PROSITE" id="PS50995"/>
    </source>
</evidence>
<gene>
    <name evidence="3" type="ORF">Acy02nite_29140</name>
</gene>
<protein>
    <recommendedName>
        <fullName evidence="2">HTH marR-type domain-containing protein</fullName>
    </recommendedName>
</protein>